<evidence type="ECO:0000256" key="8">
    <source>
        <dbReference type="ARBA" id="ARBA00022723"/>
    </source>
</evidence>
<dbReference type="PANTHER" id="PTHR11533:SF294">
    <property type="entry name" value="THYROTROPIN-RELEASING HORMONE-DEGRADING ECTOENZYME"/>
    <property type="match status" value="1"/>
</dbReference>
<comment type="similarity">
    <text evidence="3">Belongs to the peptidase M1 family.</text>
</comment>
<dbReference type="InterPro" id="IPR001930">
    <property type="entry name" value="Peptidase_M1"/>
</dbReference>
<dbReference type="InterPro" id="IPR024571">
    <property type="entry name" value="ERAP1-like_C_dom"/>
</dbReference>
<keyword evidence="6" id="KW-0645">Protease</keyword>
<comment type="subcellular location">
    <subcellularLocation>
        <location evidence="2">Cell membrane</location>
        <topology evidence="2">Lipid-anchor</topology>
        <topology evidence="2">GPI-anchor</topology>
    </subcellularLocation>
    <subcellularLocation>
        <location evidence="1">Membrane</location>
        <topology evidence="1">Single-pass membrane protein</topology>
    </subcellularLocation>
</comment>
<dbReference type="Gene3D" id="1.10.390.10">
    <property type="entry name" value="Neutral Protease Domain 2"/>
    <property type="match status" value="1"/>
</dbReference>
<evidence type="ECO:0000256" key="19">
    <source>
        <dbReference type="PIRSR" id="PIRSR634016-4"/>
    </source>
</evidence>
<evidence type="ECO:0000256" key="17">
    <source>
        <dbReference type="PIRSR" id="PIRSR634016-1"/>
    </source>
</evidence>
<keyword evidence="10" id="KW-0378">Hydrolase</keyword>
<dbReference type="GO" id="GO:0006508">
    <property type="term" value="P:proteolysis"/>
    <property type="evidence" value="ECO:0007669"/>
    <property type="project" value="UniProtKB-KW"/>
</dbReference>
<evidence type="ECO:0000256" key="9">
    <source>
        <dbReference type="ARBA" id="ARBA00022729"/>
    </source>
</evidence>
<dbReference type="Proteomes" id="UP001558652">
    <property type="component" value="Unassembled WGS sequence"/>
</dbReference>
<dbReference type="Pfam" id="PF01433">
    <property type="entry name" value="Peptidase_M1"/>
    <property type="match status" value="1"/>
</dbReference>
<proteinExistence type="inferred from homology"/>
<name>A0ABD0YNA5_9HEMI</name>
<dbReference type="InterPro" id="IPR050344">
    <property type="entry name" value="Peptidase_M1_aminopeptidases"/>
</dbReference>
<evidence type="ECO:0000256" key="3">
    <source>
        <dbReference type="ARBA" id="ARBA00010136"/>
    </source>
</evidence>
<keyword evidence="14" id="KW-0472">Membrane</keyword>
<dbReference type="CDD" id="cd09601">
    <property type="entry name" value="M1_APN-Q_like"/>
    <property type="match status" value="1"/>
</dbReference>
<dbReference type="PRINTS" id="PR00756">
    <property type="entry name" value="ALADIPTASE"/>
</dbReference>
<keyword evidence="15" id="KW-0325">Glycoprotein</keyword>
<keyword evidence="12" id="KW-1133">Transmembrane helix</keyword>
<dbReference type="InterPro" id="IPR045357">
    <property type="entry name" value="Aminopeptidase_N-like_N"/>
</dbReference>
<dbReference type="PANTHER" id="PTHR11533">
    <property type="entry name" value="PROTEASE M1 ZINC METALLOPROTEASE"/>
    <property type="match status" value="1"/>
</dbReference>
<evidence type="ECO:0008006" key="25">
    <source>
        <dbReference type="Google" id="ProtNLM"/>
    </source>
</evidence>
<evidence type="ECO:0000256" key="5">
    <source>
        <dbReference type="ARBA" id="ARBA00022622"/>
    </source>
</evidence>
<evidence type="ECO:0000256" key="1">
    <source>
        <dbReference type="ARBA" id="ARBA00004167"/>
    </source>
</evidence>
<dbReference type="FunFam" id="1.10.390.10:FF:000016">
    <property type="entry name" value="Glutamyl aminopeptidase"/>
    <property type="match status" value="1"/>
</dbReference>
<evidence type="ECO:0000313" key="23">
    <source>
        <dbReference type="EMBL" id="KAL1132751.1"/>
    </source>
</evidence>
<dbReference type="EMBL" id="JBFDAA010000005">
    <property type="protein sequence ID" value="KAL1132751.1"/>
    <property type="molecule type" value="Genomic_DNA"/>
</dbReference>
<evidence type="ECO:0000256" key="4">
    <source>
        <dbReference type="ARBA" id="ARBA00022475"/>
    </source>
</evidence>
<keyword evidence="4" id="KW-1003">Cell membrane</keyword>
<evidence type="ECO:0000256" key="12">
    <source>
        <dbReference type="ARBA" id="ARBA00022989"/>
    </source>
</evidence>
<reference evidence="23 24" key="1">
    <citation type="submission" date="2024-07" db="EMBL/GenBank/DDBJ databases">
        <title>Chromosome-level genome assembly of the water stick insect Ranatra chinensis (Heteroptera: Nepidae).</title>
        <authorList>
            <person name="Liu X."/>
        </authorList>
    </citation>
    <scope>NUCLEOTIDE SEQUENCE [LARGE SCALE GENOMIC DNA]</scope>
    <source>
        <strain evidence="23">Cailab_2021Rc</strain>
        <tissue evidence="23">Muscle</tissue>
    </source>
</reference>
<feature type="binding site" evidence="18">
    <location>
        <position position="226"/>
    </location>
    <ligand>
        <name>Zn(2+)</name>
        <dbReference type="ChEBI" id="CHEBI:29105"/>
        <note>catalytic</note>
    </ligand>
</feature>
<dbReference type="InterPro" id="IPR027268">
    <property type="entry name" value="Peptidase_M4/M1_CTD_sf"/>
</dbReference>
<dbReference type="AlphaFoldDB" id="A0ABD0YNA5"/>
<dbReference type="Gene3D" id="2.60.40.1730">
    <property type="entry name" value="tricorn interacting facor f3 domain"/>
    <property type="match status" value="1"/>
</dbReference>
<evidence type="ECO:0000256" key="15">
    <source>
        <dbReference type="ARBA" id="ARBA00023180"/>
    </source>
</evidence>
<feature type="domain" description="ERAP1-like C-terminal" evidence="21">
    <location>
        <begin position="449"/>
        <end position="541"/>
    </location>
</feature>
<evidence type="ECO:0000256" key="16">
    <source>
        <dbReference type="ARBA" id="ARBA00023288"/>
    </source>
</evidence>
<keyword evidence="7" id="KW-0812">Transmembrane</keyword>
<evidence type="ECO:0000256" key="7">
    <source>
        <dbReference type="ARBA" id="ARBA00022692"/>
    </source>
</evidence>
<evidence type="ECO:0000259" key="21">
    <source>
        <dbReference type="Pfam" id="PF11838"/>
    </source>
</evidence>
<gene>
    <name evidence="23" type="ORF">AAG570_010703</name>
</gene>
<evidence type="ECO:0000256" key="2">
    <source>
        <dbReference type="ARBA" id="ARBA00004609"/>
    </source>
</evidence>
<evidence type="ECO:0000256" key="14">
    <source>
        <dbReference type="ARBA" id="ARBA00023136"/>
    </source>
</evidence>
<dbReference type="GO" id="GO:0008237">
    <property type="term" value="F:metallopeptidase activity"/>
    <property type="evidence" value="ECO:0007669"/>
    <property type="project" value="UniProtKB-KW"/>
</dbReference>
<evidence type="ECO:0000313" key="24">
    <source>
        <dbReference type="Proteomes" id="UP001558652"/>
    </source>
</evidence>
<dbReference type="Gene3D" id="2.60.40.1910">
    <property type="match status" value="1"/>
</dbReference>
<keyword evidence="11 18" id="KW-0862">Zinc</keyword>
<keyword evidence="9" id="KW-0732">Signal</keyword>
<evidence type="ECO:0000259" key="22">
    <source>
        <dbReference type="Pfam" id="PF17900"/>
    </source>
</evidence>
<dbReference type="SUPFAM" id="SSF63737">
    <property type="entry name" value="Leukotriene A4 hydrolase N-terminal domain"/>
    <property type="match status" value="1"/>
</dbReference>
<evidence type="ECO:0000256" key="6">
    <source>
        <dbReference type="ARBA" id="ARBA00022670"/>
    </source>
</evidence>
<feature type="domain" description="Peptidase M1 membrane alanine aminopeptidase" evidence="20">
    <location>
        <begin position="150"/>
        <end position="370"/>
    </location>
</feature>
<dbReference type="SUPFAM" id="SSF55486">
    <property type="entry name" value="Metalloproteases ('zincins'), catalytic domain"/>
    <property type="match status" value="1"/>
</dbReference>
<feature type="site" description="Transition state stabilizer" evidence="19">
    <location>
        <position position="308"/>
    </location>
</feature>
<keyword evidence="5" id="KW-0336">GPI-anchor</keyword>
<sequence length="555" mass="64005">MYRLELQRPLESGKRYRLYMNYTATLNDLLQGFYRSSYIDSTTNETRWLAATQFSPTDARRAFPCWDEPAFKAKFTISIGRPSNMGSLSNMPISHTNRLNIFPGWYWDHYKTTLPMSTYLVGFIASDLAHFNAHSNKVWTRKDALPQAIYAATIGPKLLENLEKYFGIDFPLPKLDLVALPDFGFNGMENWGLITFRESAMLYDPNVSTVQGKKKVGIVIGHEIAHQWFGNLVTPQWWDDLWLKEGFATYIGYRALNTAEPTWKIMDQFVIDTLQPVMSIDSLNMSHQISNPVADPKDIRQIFDAISYDKGASIIRMISSFLGEDKFRKGLQIYLLKHKYGNAKRTQLWDAFAEAGEDHSVDIGEVMDTWTLQVGYPVLTVMRNYSTNITTLKQERFLLSGEKMNDSIWWIPVSYTNEIEQDFETTIPKLWMSEKIVSVPFSDLPSHKWLLVNINQTGKWKMGYFRVNYDIQNWNLLKNSFLALPELTQAQLIDDAYNLAAAGYVPYTIPLSLSEKLKDSSNYLPWSVSIAKYRNIFNLLSDNLEILMKVHICDI</sequence>
<protein>
    <recommendedName>
        <fullName evidence="25">Aminopeptidase N</fullName>
    </recommendedName>
</protein>
<dbReference type="InterPro" id="IPR034016">
    <property type="entry name" value="M1_APN-typ"/>
</dbReference>
<keyword evidence="8 18" id="KW-0479">Metal-binding</keyword>
<dbReference type="GO" id="GO:0098552">
    <property type="term" value="C:side of membrane"/>
    <property type="evidence" value="ECO:0007669"/>
    <property type="project" value="UniProtKB-KW"/>
</dbReference>
<feature type="domain" description="Aminopeptidase N-like N-terminal" evidence="22">
    <location>
        <begin position="4"/>
        <end position="120"/>
    </location>
</feature>
<dbReference type="Pfam" id="PF17900">
    <property type="entry name" value="Peptidase_M1_N"/>
    <property type="match status" value="1"/>
</dbReference>
<keyword evidence="13" id="KW-0482">Metalloprotease</keyword>
<evidence type="ECO:0000256" key="10">
    <source>
        <dbReference type="ARBA" id="ARBA00022801"/>
    </source>
</evidence>
<evidence type="ECO:0000256" key="11">
    <source>
        <dbReference type="ARBA" id="ARBA00022833"/>
    </source>
</evidence>
<accession>A0ABD0YNA5</accession>
<evidence type="ECO:0000256" key="13">
    <source>
        <dbReference type="ARBA" id="ARBA00023049"/>
    </source>
</evidence>
<feature type="active site" description="Proton acceptor" evidence="17">
    <location>
        <position position="223"/>
    </location>
</feature>
<dbReference type="InterPro" id="IPR014782">
    <property type="entry name" value="Peptidase_M1_dom"/>
</dbReference>
<evidence type="ECO:0000256" key="18">
    <source>
        <dbReference type="PIRSR" id="PIRSR634016-3"/>
    </source>
</evidence>
<dbReference type="GO" id="GO:0046872">
    <property type="term" value="F:metal ion binding"/>
    <property type="evidence" value="ECO:0007669"/>
    <property type="project" value="UniProtKB-KW"/>
</dbReference>
<keyword evidence="16" id="KW-0449">Lipoprotein</keyword>
<organism evidence="23 24">
    <name type="scientific">Ranatra chinensis</name>
    <dbReference type="NCBI Taxonomy" id="642074"/>
    <lineage>
        <taxon>Eukaryota</taxon>
        <taxon>Metazoa</taxon>
        <taxon>Ecdysozoa</taxon>
        <taxon>Arthropoda</taxon>
        <taxon>Hexapoda</taxon>
        <taxon>Insecta</taxon>
        <taxon>Pterygota</taxon>
        <taxon>Neoptera</taxon>
        <taxon>Paraneoptera</taxon>
        <taxon>Hemiptera</taxon>
        <taxon>Heteroptera</taxon>
        <taxon>Panheteroptera</taxon>
        <taxon>Nepomorpha</taxon>
        <taxon>Nepidae</taxon>
        <taxon>Ranatrinae</taxon>
        <taxon>Ranatra</taxon>
    </lineage>
</organism>
<feature type="binding site" evidence="18">
    <location>
        <position position="222"/>
    </location>
    <ligand>
        <name>Zn(2+)</name>
        <dbReference type="ChEBI" id="CHEBI:29105"/>
        <note>catalytic</note>
    </ligand>
</feature>
<feature type="binding site" evidence="18">
    <location>
        <position position="245"/>
    </location>
    <ligand>
        <name>Zn(2+)</name>
        <dbReference type="ChEBI" id="CHEBI:29105"/>
        <note>catalytic</note>
    </ligand>
</feature>
<evidence type="ECO:0000259" key="20">
    <source>
        <dbReference type="Pfam" id="PF01433"/>
    </source>
</evidence>
<dbReference type="FunFam" id="2.60.40.1910:FF:000008">
    <property type="entry name" value="Aminopeptidase"/>
    <property type="match status" value="1"/>
</dbReference>
<keyword evidence="24" id="KW-1185">Reference proteome</keyword>
<dbReference type="Pfam" id="PF11838">
    <property type="entry name" value="ERAP1_C"/>
    <property type="match status" value="1"/>
</dbReference>
<dbReference type="Gene3D" id="1.25.50.20">
    <property type="match status" value="1"/>
</dbReference>
<comment type="caution">
    <text evidence="23">The sequence shown here is derived from an EMBL/GenBank/DDBJ whole genome shotgun (WGS) entry which is preliminary data.</text>
</comment>
<dbReference type="GO" id="GO:0005886">
    <property type="term" value="C:plasma membrane"/>
    <property type="evidence" value="ECO:0007669"/>
    <property type="project" value="UniProtKB-SubCell"/>
</dbReference>
<dbReference type="InterPro" id="IPR042097">
    <property type="entry name" value="Aminopeptidase_N-like_N_sf"/>
</dbReference>
<comment type="cofactor">
    <cofactor evidence="18">
        <name>Zn(2+)</name>
        <dbReference type="ChEBI" id="CHEBI:29105"/>
    </cofactor>
    <text evidence="18">Binds 1 zinc ion per subunit.</text>
</comment>